<keyword evidence="3" id="KW-0328">Glycosyltransferase</keyword>
<dbReference type="Pfam" id="PF04572">
    <property type="entry name" value="Gb3_synth"/>
    <property type="match status" value="1"/>
</dbReference>
<dbReference type="RefSeq" id="WP_255806908.1">
    <property type="nucleotide sequence ID" value="NZ_JAKZGO010000002.1"/>
</dbReference>
<dbReference type="PANTHER" id="PTHR32385:SF15">
    <property type="entry name" value="INOSITOL PHOSPHOCERAMIDE MANNOSYLTRANSFERASE 1"/>
    <property type="match status" value="1"/>
</dbReference>
<name>A0ABS9V8W9_9BACT</name>
<organism evidence="3 4">
    <name type="scientific">Belliella alkalica</name>
    <dbReference type="NCBI Taxonomy" id="1730871"/>
    <lineage>
        <taxon>Bacteria</taxon>
        <taxon>Pseudomonadati</taxon>
        <taxon>Bacteroidota</taxon>
        <taxon>Cytophagia</taxon>
        <taxon>Cytophagales</taxon>
        <taxon>Cyclobacteriaceae</taxon>
        <taxon>Belliella</taxon>
    </lineage>
</organism>
<gene>
    <name evidence="3" type="ORF">MM213_02745</name>
</gene>
<proteinExistence type="predicted"/>
<comment type="caution">
    <text evidence="3">The sequence shown here is derived from an EMBL/GenBank/DDBJ whole genome shotgun (WGS) entry which is preliminary data.</text>
</comment>
<dbReference type="Gene3D" id="3.90.550.20">
    <property type="match status" value="1"/>
</dbReference>
<keyword evidence="4" id="KW-1185">Reference proteome</keyword>
<evidence type="ECO:0000313" key="4">
    <source>
        <dbReference type="Proteomes" id="UP001165430"/>
    </source>
</evidence>
<keyword evidence="1" id="KW-0808">Transferase</keyword>
<dbReference type="Proteomes" id="UP001165430">
    <property type="component" value="Unassembled WGS sequence"/>
</dbReference>
<dbReference type="GO" id="GO:0016757">
    <property type="term" value="F:glycosyltransferase activity"/>
    <property type="evidence" value="ECO:0007669"/>
    <property type="project" value="UniProtKB-KW"/>
</dbReference>
<dbReference type="InterPro" id="IPR007652">
    <property type="entry name" value="A1-4-GlycosylTfrase_dom"/>
</dbReference>
<evidence type="ECO:0000259" key="2">
    <source>
        <dbReference type="Pfam" id="PF04572"/>
    </source>
</evidence>
<evidence type="ECO:0000313" key="3">
    <source>
        <dbReference type="EMBL" id="MCH7412388.1"/>
    </source>
</evidence>
<dbReference type="InterPro" id="IPR007577">
    <property type="entry name" value="GlycoTrfase_DXD_sugar-bd_CS"/>
</dbReference>
<dbReference type="SUPFAM" id="SSF53448">
    <property type="entry name" value="Nucleotide-diphospho-sugar transferases"/>
    <property type="match status" value="1"/>
</dbReference>
<accession>A0ABS9V8W9</accession>
<dbReference type="Pfam" id="PF04488">
    <property type="entry name" value="Gly_transf_sug"/>
    <property type="match status" value="1"/>
</dbReference>
<protein>
    <submittedName>
        <fullName evidence="3">Mannosyltransferase</fullName>
    </submittedName>
</protein>
<dbReference type="PANTHER" id="PTHR32385">
    <property type="entry name" value="MANNOSYL PHOSPHORYLINOSITOL CERAMIDE SYNTHASE"/>
    <property type="match status" value="1"/>
</dbReference>
<evidence type="ECO:0000256" key="1">
    <source>
        <dbReference type="ARBA" id="ARBA00022679"/>
    </source>
</evidence>
<dbReference type="InterPro" id="IPR051706">
    <property type="entry name" value="Glycosyltransferase_domain"/>
</dbReference>
<dbReference type="EMBL" id="JAKZGO010000002">
    <property type="protein sequence ID" value="MCH7412388.1"/>
    <property type="molecule type" value="Genomic_DNA"/>
</dbReference>
<dbReference type="InterPro" id="IPR029044">
    <property type="entry name" value="Nucleotide-diphossugar_trans"/>
</dbReference>
<feature type="domain" description="Alpha 1,4-glycosyltransferase" evidence="2">
    <location>
        <begin position="124"/>
        <end position="211"/>
    </location>
</feature>
<sequence length="240" mass="28136">MKISKIIHYCWFGKGEMSSLEKRCMASWKKHCPDFQIKLWNEENFDVNYCEFTREAYRLGKYAFVSDVARLFALYQEGGIYLDTDILLLKPIPLHFFKQKLFIGAENKSSLNAAAFGAEKGHQLIYNLLSFYSSQLYGSESPLITESLSNIIVDIDFPILGNQKKEWGLILNPDVFYPLPYKNKALSFNKFITVETVGVHLWNASWKSEDSKNKLFKWLKYQLSKIYLPNSPQWYKEKFR</sequence>
<reference evidence="3" key="1">
    <citation type="submission" date="2022-03" db="EMBL/GenBank/DDBJ databases">
        <title>De novo assembled genomes of Belliella spp. (Cyclobacteriaceae) strains.</title>
        <authorList>
            <person name="Szabo A."/>
            <person name="Korponai K."/>
            <person name="Felfoldi T."/>
        </authorList>
    </citation>
    <scope>NUCLEOTIDE SEQUENCE</scope>
    <source>
        <strain evidence="3">DSM 111903</strain>
    </source>
</reference>